<dbReference type="EMBL" id="CP026249">
    <property type="protein sequence ID" value="AWP03615.1"/>
    <property type="molecule type" value="Genomic_DNA"/>
</dbReference>
<evidence type="ECO:0000313" key="1">
    <source>
        <dbReference type="EMBL" id="AWP03615.1"/>
    </source>
</evidence>
<accession>A0A2U9BHU2</accession>
<evidence type="ECO:0000313" key="2">
    <source>
        <dbReference type="Proteomes" id="UP000246464"/>
    </source>
</evidence>
<sequence length="82" mass="9232">MVTHDATPSFFDERHYEKLQKITTTAVYGAAAFCLFRKAYITRTSSTVAMFVSSDSALPSGGAKRMRVYSHLNKKTAELQRH</sequence>
<dbReference type="Proteomes" id="UP000246464">
    <property type="component" value="Chromosome 7"/>
</dbReference>
<dbReference type="AlphaFoldDB" id="A0A2U9BHU2"/>
<proteinExistence type="predicted"/>
<organism evidence="1 2">
    <name type="scientific">Scophthalmus maximus</name>
    <name type="common">Turbot</name>
    <name type="synonym">Psetta maxima</name>
    <dbReference type="NCBI Taxonomy" id="52904"/>
    <lineage>
        <taxon>Eukaryota</taxon>
        <taxon>Metazoa</taxon>
        <taxon>Chordata</taxon>
        <taxon>Craniata</taxon>
        <taxon>Vertebrata</taxon>
        <taxon>Euteleostomi</taxon>
        <taxon>Actinopterygii</taxon>
        <taxon>Neopterygii</taxon>
        <taxon>Teleostei</taxon>
        <taxon>Neoteleostei</taxon>
        <taxon>Acanthomorphata</taxon>
        <taxon>Carangaria</taxon>
        <taxon>Pleuronectiformes</taxon>
        <taxon>Pleuronectoidei</taxon>
        <taxon>Scophthalmidae</taxon>
        <taxon>Scophthalmus</taxon>
    </lineage>
</organism>
<keyword evidence="2" id="KW-1185">Reference proteome</keyword>
<protein>
    <submittedName>
        <fullName evidence="1">Uncharacterized protein</fullName>
    </submittedName>
</protein>
<reference evidence="1 2" key="1">
    <citation type="submission" date="2017-12" db="EMBL/GenBank/DDBJ databases">
        <title>Integrating genomic resources of turbot (Scophthalmus maximus) in depth evaluation of genetic and physical mapping variation across individuals.</title>
        <authorList>
            <person name="Martinez P."/>
        </authorList>
    </citation>
    <scope>NUCLEOTIDE SEQUENCE [LARGE SCALE GENOMIC DNA]</scope>
</reference>
<name>A0A2U9BHU2_SCOMX</name>
<gene>
    <name evidence="1" type="ORF">SMAX5B_003354</name>
</gene>